<dbReference type="Proteomes" id="UP001556040">
    <property type="component" value="Unassembled WGS sequence"/>
</dbReference>
<keyword evidence="1 4" id="KW-0489">Methyltransferase</keyword>
<reference evidence="4 5" key="1">
    <citation type="journal article" date="1979" name="Int. J. Syst. Evol. Microbiol.">
        <title>Bacillus globisporus subsp. marinus subsp. nov.</title>
        <authorList>
            <person name="Liu H."/>
        </authorList>
    </citation>
    <scope>NUCLEOTIDE SEQUENCE [LARGE SCALE GENOMIC DNA]</scope>
    <source>
        <strain evidence="4 5">DSM 1297</strain>
    </source>
</reference>
<dbReference type="GO" id="GO:0032259">
    <property type="term" value="P:methylation"/>
    <property type="evidence" value="ECO:0007669"/>
    <property type="project" value="UniProtKB-KW"/>
</dbReference>
<sequence>MGISQGKCFQAILEAISELGYSMCWRVLNSAGFGIPQSRKRLFLVGHLGERCPGEVLSFGRSYAKNGTAGKPEQLIAG</sequence>
<feature type="non-terminal residue" evidence="4">
    <location>
        <position position="78"/>
    </location>
</feature>
<protein>
    <submittedName>
        <fullName evidence="4">DNA cytosine methyltransferase</fullName>
    </submittedName>
</protein>
<proteinExistence type="predicted"/>
<gene>
    <name evidence="4" type="ORF">AB1471_17680</name>
</gene>
<evidence type="ECO:0000313" key="4">
    <source>
        <dbReference type="EMBL" id="MEW9503558.1"/>
    </source>
</evidence>
<name>A0ABV3Q9Z6_9BACL</name>
<accession>A0ABV3Q9Z6</accession>
<keyword evidence="3" id="KW-0680">Restriction system</keyword>
<dbReference type="RefSeq" id="WP_367781026.1">
    <property type="nucleotide sequence ID" value="NZ_JBFMIA010000235.1"/>
</dbReference>
<dbReference type="EMBL" id="JBFMIA010000235">
    <property type="protein sequence ID" value="MEW9503558.1"/>
    <property type="molecule type" value="Genomic_DNA"/>
</dbReference>
<dbReference type="InterPro" id="IPR029063">
    <property type="entry name" value="SAM-dependent_MTases_sf"/>
</dbReference>
<dbReference type="Gene3D" id="3.40.50.150">
    <property type="entry name" value="Vaccinia Virus protein VP39"/>
    <property type="match status" value="1"/>
</dbReference>
<organism evidence="4 5">
    <name type="scientific">Jeotgalibacillus marinus</name>
    <dbReference type="NCBI Taxonomy" id="86667"/>
    <lineage>
        <taxon>Bacteria</taxon>
        <taxon>Bacillati</taxon>
        <taxon>Bacillota</taxon>
        <taxon>Bacilli</taxon>
        <taxon>Bacillales</taxon>
        <taxon>Caryophanaceae</taxon>
        <taxon>Jeotgalibacillus</taxon>
    </lineage>
</organism>
<evidence type="ECO:0000256" key="1">
    <source>
        <dbReference type="ARBA" id="ARBA00022603"/>
    </source>
</evidence>
<dbReference type="Pfam" id="PF00145">
    <property type="entry name" value="DNA_methylase"/>
    <property type="match status" value="1"/>
</dbReference>
<comment type="caution">
    <text evidence="4">The sequence shown here is derived from an EMBL/GenBank/DDBJ whole genome shotgun (WGS) entry which is preliminary data.</text>
</comment>
<dbReference type="GO" id="GO:0008168">
    <property type="term" value="F:methyltransferase activity"/>
    <property type="evidence" value="ECO:0007669"/>
    <property type="project" value="UniProtKB-KW"/>
</dbReference>
<evidence type="ECO:0000313" key="5">
    <source>
        <dbReference type="Proteomes" id="UP001556040"/>
    </source>
</evidence>
<evidence type="ECO:0000256" key="3">
    <source>
        <dbReference type="ARBA" id="ARBA00022747"/>
    </source>
</evidence>
<keyword evidence="2" id="KW-0808">Transferase</keyword>
<dbReference type="SUPFAM" id="SSF53335">
    <property type="entry name" value="S-adenosyl-L-methionine-dependent methyltransferases"/>
    <property type="match status" value="1"/>
</dbReference>
<dbReference type="InterPro" id="IPR001525">
    <property type="entry name" value="C5_MeTfrase"/>
</dbReference>
<evidence type="ECO:0000256" key="2">
    <source>
        <dbReference type="ARBA" id="ARBA00022679"/>
    </source>
</evidence>
<keyword evidence="5" id="KW-1185">Reference proteome</keyword>